<organism evidence="1 2">
    <name type="scientific">candidate division WS6 bacterium OLB21</name>
    <dbReference type="NCBI Taxonomy" id="1617427"/>
    <lineage>
        <taxon>Bacteria</taxon>
        <taxon>Candidatus Dojkabacteria</taxon>
    </lineage>
</organism>
<name>A0A136KKH2_9BACT</name>
<gene>
    <name evidence="1" type="ORF">UZ20_WS6002000213</name>
</gene>
<sequence length="266" mass="29744">MELFAIIRFFSYCALSQETHRLIELPKNLSVFEHPNFQSAITSVVGRSLSLENPQLVFDLDGVFNDMRPTQLARLALNPSRLEFLKSLATNPLNSINIITTRPSELRTFTDWLALLSNTISQKGATAQIVGMHHKGDIDEYISGEPKSRVIFTGAGKKPYEMVAMKAISPILRRIGGKEIDIQFDGLQRVLSHIFATEQPVLILDERHDMLPTVQVVASDYPSTKIEYHNINLKNGHRLALESALIAAGSIAILYGISRFSRQKGE</sequence>
<dbReference type="AlphaFoldDB" id="A0A136KKH2"/>
<protein>
    <submittedName>
        <fullName evidence="1">Uncharacterized protein</fullName>
    </submittedName>
</protein>
<reference evidence="1 2" key="1">
    <citation type="submission" date="2015-02" db="EMBL/GenBank/DDBJ databases">
        <title>Improved understanding of the partial-nitritation anammox process through 23 genomes representing the majority of the microbial community.</title>
        <authorList>
            <person name="Speth D.R."/>
            <person name="In T Zandt M."/>
            <person name="Guerrero Cruz S."/>
            <person name="Jetten M.S."/>
            <person name="Dutilh B.E."/>
        </authorList>
    </citation>
    <scope>NUCLEOTIDE SEQUENCE [LARGE SCALE GENOMIC DNA]</scope>
    <source>
        <strain evidence="1">OLB21</strain>
    </source>
</reference>
<evidence type="ECO:0000313" key="2">
    <source>
        <dbReference type="Proteomes" id="UP000070449"/>
    </source>
</evidence>
<dbReference type="Proteomes" id="UP000070449">
    <property type="component" value="Unassembled WGS sequence"/>
</dbReference>
<accession>A0A136KKH2</accession>
<proteinExistence type="predicted"/>
<dbReference type="EMBL" id="JYPD01000011">
    <property type="protein sequence ID" value="KXK09904.1"/>
    <property type="molecule type" value="Genomic_DNA"/>
</dbReference>
<evidence type="ECO:0000313" key="1">
    <source>
        <dbReference type="EMBL" id="KXK09904.1"/>
    </source>
</evidence>
<comment type="caution">
    <text evidence="1">The sequence shown here is derived from an EMBL/GenBank/DDBJ whole genome shotgun (WGS) entry which is preliminary data.</text>
</comment>